<evidence type="ECO:0000313" key="4">
    <source>
        <dbReference type="EMBL" id="GJJ06640.1"/>
    </source>
</evidence>
<dbReference type="EMBL" id="BPWL01000001">
    <property type="protein sequence ID" value="GJJ06640.1"/>
    <property type="molecule type" value="Genomic_DNA"/>
</dbReference>
<comment type="caution">
    <text evidence="4">The sequence shown here is derived from an EMBL/GenBank/DDBJ whole genome shotgun (WGS) entry which is preliminary data.</text>
</comment>
<feature type="signal peptide" evidence="2">
    <location>
        <begin position="1"/>
        <end position="23"/>
    </location>
</feature>
<feature type="chain" id="PRO_5043573818" description="HNH nuclease domain-containing protein" evidence="2">
    <location>
        <begin position="24"/>
        <end position="363"/>
    </location>
</feature>
<feature type="region of interest" description="Disordered" evidence="1">
    <location>
        <begin position="340"/>
        <end position="363"/>
    </location>
</feature>
<dbReference type="Proteomes" id="UP001050691">
    <property type="component" value="Unassembled WGS sequence"/>
</dbReference>
<evidence type="ECO:0000256" key="2">
    <source>
        <dbReference type="SAM" id="SignalP"/>
    </source>
</evidence>
<proteinExistence type="predicted"/>
<dbReference type="InterPro" id="IPR003615">
    <property type="entry name" value="HNH_nuc"/>
</dbReference>
<dbReference type="AlphaFoldDB" id="A0AAV5A414"/>
<sequence>MSHYTRPLKFLSYLGWCILGVLGQVLDGQKQPVPLDTERLQDGETYFYQPENTGDIFKYAIDLAVINPRSEYNSSQSTAKNPDFLANLLQRDGACLFTGINIGLNGTHIIPHSKGDDCLKLIVEDRPYDDVEVDLTSLDDIRNGMLTINPINTIFDTRQAVVIKSSKTPNHILDTDDVAPRCGRELEEDTSYPSDARYTFQYLQQENRKSNLRIMPDNNDAAFPTTPSITLPKPAAFLLNYNFGAAAVRLWGKNKMVFENREEIQRPKIRVSNMAPKRTPGKENRERFVTKRRKLDEQGGQGEVGPSRAPQDAQNTATTQEWDEDDIMLFFWGNTKAARERRERKEQNIKESVKKWRSTVAAE</sequence>
<organism evidence="4 5">
    <name type="scientific">Clathrus columnatus</name>
    <dbReference type="NCBI Taxonomy" id="1419009"/>
    <lineage>
        <taxon>Eukaryota</taxon>
        <taxon>Fungi</taxon>
        <taxon>Dikarya</taxon>
        <taxon>Basidiomycota</taxon>
        <taxon>Agaricomycotina</taxon>
        <taxon>Agaricomycetes</taxon>
        <taxon>Phallomycetidae</taxon>
        <taxon>Phallales</taxon>
        <taxon>Clathraceae</taxon>
        <taxon>Clathrus</taxon>
    </lineage>
</organism>
<reference evidence="4" key="1">
    <citation type="submission" date="2021-10" db="EMBL/GenBank/DDBJ databases">
        <title>De novo Genome Assembly of Clathrus columnatus (Basidiomycota, Fungi) Using Illumina and Nanopore Sequence Data.</title>
        <authorList>
            <person name="Ogiso-Tanaka E."/>
            <person name="Itagaki H."/>
            <person name="Hosoya T."/>
            <person name="Hosaka K."/>
        </authorList>
    </citation>
    <scope>NUCLEOTIDE SEQUENCE</scope>
    <source>
        <strain evidence="4">MO-923</strain>
    </source>
</reference>
<gene>
    <name evidence="4" type="ORF">Clacol_000834</name>
</gene>
<accession>A0AAV5A414</accession>
<evidence type="ECO:0000256" key="1">
    <source>
        <dbReference type="SAM" id="MobiDB-lite"/>
    </source>
</evidence>
<feature type="compositionally biased region" description="Basic and acidic residues" evidence="1">
    <location>
        <begin position="340"/>
        <end position="354"/>
    </location>
</feature>
<feature type="domain" description="HNH nuclease" evidence="3">
    <location>
        <begin position="95"/>
        <end position="159"/>
    </location>
</feature>
<feature type="compositionally biased region" description="Basic and acidic residues" evidence="1">
    <location>
        <begin position="280"/>
        <end position="297"/>
    </location>
</feature>
<keyword evidence="5" id="KW-1185">Reference proteome</keyword>
<keyword evidence="2" id="KW-0732">Signal</keyword>
<feature type="region of interest" description="Disordered" evidence="1">
    <location>
        <begin position="271"/>
        <end position="322"/>
    </location>
</feature>
<dbReference type="Pfam" id="PF13391">
    <property type="entry name" value="HNH_2"/>
    <property type="match status" value="1"/>
</dbReference>
<evidence type="ECO:0000313" key="5">
    <source>
        <dbReference type="Proteomes" id="UP001050691"/>
    </source>
</evidence>
<name>A0AAV5A414_9AGAM</name>
<evidence type="ECO:0000259" key="3">
    <source>
        <dbReference type="Pfam" id="PF13391"/>
    </source>
</evidence>
<protein>
    <recommendedName>
        <fullName evidence="3">HNH nuclease domain-containing protein</fullName>
    </recommendedName>
</protein>